<organism evidence="2 3">
    <name type="scientific">Streptomyces marincola</name>
    <dbReference type="NCBI Taxonomy" id="2878388"/>
    <lineage>
        <taxon>Bacteria</taxon>
        <taxon>Bacillati</taxon>
        <taxon>Actinomycetota</taxon>
        <taxon>Actinomycetes</taxon>
        <taxon>Kitasatosporales</taxon>
        <taxon>Streptomycetaceae</taxon>
        <taxon>Streptomyces</taxon>
    </lineage>
</organism>
<evidence type="ECO:0000313" key="3">
    <source>
        <dbReference type="Proteomes" id="UP000194218"/>
    </source>
</evidence>
<feature type="region of interest" description="Disordered" evidence="1">
    <location>
        <begin position="1"/>
        <end position="21"/>
    </location>
</feature>
<evidence type="ECO:0000256" key="1">
    <source>
        <dbReference type="SAM" id="MobiDB-lite"/>
    </source>
</evidence>
<dbReference type="EMBL" id="CP021121">
    <property type="protein sequence ID" value="ARQ72185.1"/>
    <property type="molecule type" value="Genomic_DNA"/>
</dbReference>
<proteinExistence type="predicted"/>
<keyword evidence="3" id="KW-1185">Reference proteome</keyword>
<dbReference type="KEGG" id="smao:CAG99_06340"/>
<protein>
    <submittedName>
        <fullName evidence="2">Uncharacterized protein</fullName>
    </submittedName>
</protein>
<reference evidence="2 3" key="1">
    <citation type="submission" date="2017-05" db="EMBL/GenBank/DDBJ databases">
        <title>Complete genome sequence of Streptomyces sp. SCSIO 03032 revealed the diverse biosynthetic pathways for its bioactive secondary metabolites.</title>
        <authorList>
            <person name="Ma L."/>
            <person name="Zhu Y."/>
            <person name="Zhang W."/>
            <person name="Zhang G."/>
            <person name="Tian X."/>
            <person name="Zhang S."/>
            <person name="Zhang C."/>
        </authorList>
    </citation>
    <scope>NUCLEOTIDE SEQUENCE [LARGE SCALE GENOMIC DNA]</scope>
    <source>
        <strain evidence="2 3">SCSIO 03032</strain>
    </source>
</reference>
<dbReference type="AlphaFoldDB" id="A0A1W7D5C1"/>
<accession>A0A1W7D5C1</accession>
<dbReference type="OrthoDB" id="3681656at2"/>
<name>A0A1W7D5C1_9ACTN</name>
<sequence length="216" mass="22457">MAGRVRDALMGAPAPAGPARHVEEAEDPKAALAAVRVLGPDVFAPALLAGVPFGPADCEAVTESFRVFPPGPDDTAEAVWRDHATAVLLTRHGGDPVASGGPPVARPLERWRPWTSWLAGLSPLALPGVNGPLPRPDLRAAQALAMGTTRALLRRDHPTAARLARWAAFAHGQGASPPLDLDAVLDHVDLHGGTARTALDTAVARRLAAGAERRTA</sequence>
<gene>
    <name evidence="2" type="ORF">CAG99_06340</name>
</gene>
<evidence type="ECO:0000313" key="2">
    <source>
        <dbReference type="EMBL" id="ARQ72185.1"/>
    </source>
</evidence>
<dbReference type="Proteomes" id="UP000194218">
    <property type="component" value="Chromosome"/>
</dbReference>